<dbReference type="Pfam" id="PF00378">
    <property type="entry name" value="ECH_1"/>
    <property type="match status" value="1"/>
</dbReference>
<protein>
    <submittedName>
        <fullName evidence="4">Unannotated protein</fullName>
    </submittedName>
</protein>
<dbReference type="GO" id="GO:0005777">
    <property type="term" value="C:peroxisome"/>
    <property type="evidence" value="ECO:0007669"/>
    <property type="project" value="UniProtKB-SubCell"/>
</dbReference>
<gene>
    <name evidence="4" type="ORF">UFOPK1811_00644</name>
    <name evidence="5" type="ORF">UFOPK2360_01318</name>
    <name evidence="6" type="ORF">UFOPK2659_00404</name>
    <name evidence="7" type="ORF">UFOPK2922_00322</name>
    <name evidence="8" type="ORF">UFOPK3306_00391</name>
    <name evidence="9" type="ORF">UFOPK4209_00140</name>
</gene>
<dbReference type="InterPro" id="IPR051053">
    <property type="entry name" value="ECH/Chromodomain_protein"/>
</dbReference>
<dbReference type="CDD" id="cd06558">
    <property type="entry name" value="crotonase-like"/>
    <property type="match status" value="1"/>
</dbReference>
<dbReference type="EMBL" id="CAFBLI010000019">
    <property type="protein sequence ID" value="CAB4860469.1"/>
    <property type="molecule type" value="Genomic_DNA"/>
</dbReference>
<dbReference type="AlphaFoldDB" id="A0A6J6GIU1"/>
<dbReference type="SUPFAM" id="SSF52096">
    <property type="entry name" value="ClpP/crotonase"/>
    <property type="match status" value="1"/>
</dbReference>
<dbReference type="InterPro" id="IPR001753">
    <property type="entry name" value="Enoyl-CoA_hydra/iso"/>
</dbReference>
<dbReference type="EMBL" id="CAFBPY010000011">
    <property type="protein sequence ID" value="CAB5034245.1"/>
    <property type="molecule type" value="Genomic_DNA"/>
</dbReference>
<evidence type="ECO:0000313" key="7">
    <source>
        <dbReference type="EMBL" id="CAB4770599.1"/>
    </source>
</evidence>
<name>A0A6J6GIU1_9ZZZZ</name>
<dbReference type="GO" id="GO:0004165">
    <property type="term" value="F:delta(3)-delta(2)-enoyl-CoA isomerase activity"/>
    <property type="evidence" value="ECO:0007669"/>
    <property type="project" value="UniProtKB-ARBA"/>
</dbReference>
<reference evidence="4" key="1">
    <citation type="submission" date="2020-05" db="EMBL/GenBank/DDBJ databases">
        <authorList>
            <person name="Chiriac C."/>
            <person name="Salcher M."/>
            <person name="Ghai R."/>
            <person name="Kavagutti S V."/>
        </authorList>
    </citation>
    <scope>NUCLEOTIDE SEQUENCE</scope>
</reference>
<dbReference type="PANTHER" id="PTHR43684:SF1">
    <property type="entry name" value="ENOYL-COA DELTA ISOMERASE 2"/>
    <property type="match status" value="1"/>
</dbReference>
<dbReference type="EMBL" id="CAEZYJ010000038">
    <property type="protein sequence ID" value="CAB4717055.1"/>
    <property type="molecule type" value="Genomic_DNA"/>
</dbReference>
<dbReference type="Gene3D" id="3.90.226.10">
    <property type="entry name" value="2-enoyl-CoA Hydratase, Chain A, domain 1"/>
    <property type="match status" value="1"/>
</dbReference>
<evidence type="ECO:0000313" key="8">
    <source>
        <dbReference type="EMBL" id="CAB4860469.1"/>
    </source>
</evidence>
<evidence type="ECO:0000313" key="9">
    <source>
        <dbReference type="EMBL" id="CAB5034245.1"/>
    </source>
</evidence>
<dbReference type="EMBL" id="CAEZZS010000009">
    <property type="protein sequence ID" value="CAB4770599.1"/>
    <property type="molecule type" value="Genomic_DNA"/>
</dbReference>
<evidence type="ECO:0000313" key="6">
    <source>
        <dbReference type="EMBL" id="CAB4717055.1"/>
    </source>
</evidence>
<evidence type="ECO:0000313" key="4">
    <source>
        <dbReference type="EMBL" id="CAB4598805.1"/>
    </source>
</evidence>
<accession>A0A6J6GIU1</accession>
<comment type="subcellular location">
    <subcellularLocation>
        <location evidence="1">Peroxisome</location>
    </subcellularLocation>
</comment>
<evidence type="ECO:0000256" key="2">
    <source>
        <dbReference type="ARBA" id="ARBA00023140"/>
    </source>
</evidence>
<dbReference type="EMBL" id="CAEZUJ010000019">
    <property type="protein sequence ID" value="CAB4598805.1"/>
    <property type="molecule type" value="Genomic_DNA"/>
</dbReference>
<keyword evidence="3" id="KW-0413">Isomerase</keyword>
<dbReference type="InterPro" id="IPR029045">
    <property type="entry name" value="ClpP/crotonase-like_dom_sf"/>
</dbReference>
<evidence type="ECO:0000256" key="1">
    <source>
        <dbReference type="ARBA" id="ARBA00004275"/>
    </source>
</evidence>
<proteinExistence type="predicted"/>
<organism evidence="4">
    <name type="scientific">freshwater metagenome</name>
    <dbReference type="NCBI Taxonomy" id="449393"/>
    <lineage>
        <taxon>unclassified sequences</taxon>
        <taxon>metagenomes</taxon>
        <taxon>ecological metagenomes</taxon>
    </lineage>
</organism>
<evidence type="ECO:0000313" key="5">
    <source>
        <dbReference type="EMBL" id="CAB4694573.1"/>
    </source>
</evidence>
<evidence type="ECO:0000256" key="3">
    <source>
        <dbReference type="ARBA" id="ARBA00023235"/>
    </source>
</evidence>
<keyword evidence="2" id="KW-0576">Peroxisome</keyword>
<sequence length="252" mass="27248">MAEMAEIAVLIDNGVLTLGFNRPEKRNAITGAMYAELADQLNAAADNDEVGAVLIYGEGDDFTAGNDINDFLNNPPSGDDAPVWRFLIAIREFPKPIVASITGRAVGIGTTLLMHCDYVIAGSGTKLSMPFVNLGLVPEAASSYLLPIIMGHQRASELLLLGDVFSAEKAREYGLINEVVSDEESPVRGGEVAKQLADQPRNSIREAKRLIKKAHAQPVAQTMIEESKLFQEALVSDEARDAFMNFISKKGK</sequence>
<dbReference type="PANTHER" id="PTHR43684">
    <property type="match status" value="1"/>
</dbReference>
<dbReference type="EMBL" id="CAEZXH010000118">
    <property type="protein sequence ID" value="CAB4694573.1"/>
    <property type="molecule type" value="Genomic_DNA"/>
</dbReference>